<evidence type="ECO:0000313" key="6">
    <source>
        <dbReference type="EMBL" id="QHT17073.1"/>
    </source>
</evidence>
<dbReference type="InterPro" id="IPR013083">
    <property type="entry name" value="Znf_RING/FYVE/PHD"/>
</dbReference>
<keyword evidence="2" id="KW-0863">Zinc-finger</keyword>
<feature type="coiled-coil region" evidence="4">
    <location>
        <begin position="157"/>
        <end position="184"/>
    </location>
</feature>
<name>A0A6C0DKI2_9ZZZZ</name>
<evidence type="ECO:0000256" key="4">
    <source>
        <dbReference type="SAM" id="Coils"/>
    </source>
</evidence>
<dbReference type="SMART" id="SM00184">
    <property type="entry name" value="RING"/>
    <property type="match status" value="1"/>
</dbReference>
<proteinExistence type="predicted"/>
<dbReference type="EMBL" id="MN739631">
    <property type="protein sequence ID" value="QHT17073.1"/>
    <property type="molecule type" value="Genomic_DNA"/>
</dbReference>
<keyword evidence="1" id="KW-0479">Metal-binding</keyword>
<dbReference type="Gene3D" id="3.30.40.10">
    <property type="entry name" value="Zinc/RING finger domain, C3HC4 (zinc finger)"/>
    <property type="match status" value="1"/>
</dbReference>
<accession>A0A6C0DKI2</accession>
<dbReference type="PROSITE" id="PS50089">
    <property type="entry name" value="ZF_RING_2"/>
    <property type="match status" value="1"/>
</dbReference>
<protein>
    <recommendedName>
        <fullName evidence="5">RING-type domain-containing protein</fullName>
    </recommendedName>
</protein>
<dbReference type="PROSITE" id="PS00518">
    <property type="entry name" value="ZF_RING_1"/>
    <property type="match status" value="1"/>
</dbReference>
<evidence type="ECO:0000256" key="2">
    <source>
        <dbReference type="ARBA" id="ARBA00022771"/>
    </source>
</evidence>
<dbReference type="AlphaFoldDB" id="A0A6C0DKI2"/>
<reference evidence="6" key="1">
    <citation type="journal article" date="2020" name="Nature">
        <title>Giant virus diversity and host interactions through global metagenomics.</title>
        <authorList>
            <person name="Schulz F."/>
            <person name="Roux S."/>
            <person name="Paez-Espino D."/>
            <person name="Jungbluth S."/>
            <person name="Walsh D.A."/>
            <person name="Denef V.J."/>
            <person name="McMahon K.D."/>
            <person name="Konstantinidis K.T."/>
            <person name="Eloe-Fadrosh E.A."/>
            <person name="Kyrpides N.C."/>
            <person name="Woyke T."/>
        </authorList>
    </citation>
    <scope>NUCLEOTIDE SEQUENCE</scope>
    <source>
        <strain evidence="6">GVMAG-M-3300023174-24</strain>
    </source>
</reference>
<dbReference type="SUPFAM" id="SSF57850">
    <property type="entry name" value="RING/U-box"/>
    <property type="match status" value="1"/>
</dbReference>
<evidence type="ECO:0000259" key="5">
    <source>
        <dbReference type="PROSITE" id="PS50089"/>
    </source>
</evidence>
<organism evidence="6">
    <name type="scientific">viral metagenome</name>
    <dbReference type="NCBI Taxonomy" id="1070528"/>
    <lineage>
        <taxon>unclassified sequences</taxon>
        <taxon>metagenomes</taxon>
        <taxon>organismal metagenomes</taxon>
    </lineage>
</organism>
<feature type="domain" description="RING-type" evidence="5">
    <location>
        <begin position="230"/>
        <end position="266"/>
    </location>
</feature>
<sequence>MTRDQRFRDSFDEFFLAEIKNDDLKHYNPLRLLTKNTKKNVHEYVLTIPSKYKVCDITHDIFDEDGQLIHPRESVFIEQQLPDFDYFETKYLEYFDKYRLFDGYKSLSWTYVYNSNTNENNFESDNPIFNVVIDVCYYKSYSPYPIKPDAVITDRKYNNLLKKHNNLVDENERLSDQIEELHDLIIMNEQKNRFLHRKIKRMNDMFSKNHNRMTNKIIEFLKQQNGFEDCPVCYEKMDSDTIVVPGCCHYICADCMNKCQNCPICRERYCIKCN</sequence>
<keyword evidence="4" id="KW-0175">Coiled coil</keyword>
<dbReference type="InterPro" id="IPR001841">
    <property type="entry name" value="Znf_RING"/>
</dbReference>
<dbReference type="GO" id="GO:0008270">
    <property type="term" value="F:zinc ion binding"/>
    <property type="evidence" value="ECO:0007669"/>
    <property type="project" value="UniProtKB-KW"/>
</dbReference>
<keyword evidence="3" id="KW-0862">Zinc</keyword>
<evidence type="ECO:0000256" key="3">
    <source>
        <dbReference type="ARBA" id="ARBA00022833"/>
    </source>
</evidence>
<dbReference type="InterPro" id="IPR017907">
    <property type="entry name" value="Znf_RING_CS"/>
</dbReference>
<evidence type="ECO:0000256" key="1">
    <source>
        <dbReference type="ARBA" id="ARBA00022723"/>
    </source>
</evidence>